<keyword evidence="1 5" id="KW-0436">Ligase</keyword>
<dbReference type="PANTHER" id="PTHR12835:SF5">
    <property type="entry name" value="BIOTIN--PROTEIN LIGASE"/>
    <property type="match status" value="1"/>
</dbReference>
<dbReference type="GO" id="GO:0004077">
    <property type="term" value="F:biotin--[biotin carboxyl-carrier protein] ligase activity"/>
    <property type="evidence" value="ECO:0007669"/>
    <property type="project" value="UniProtKB-EC"/>
</dbReference>
<dbReference type="PANTHER" id="PTHR12835">
    <property type="entry name" value="BIOTIN PROTEIN LIGASE"/>
    <property type="match status" value="1"/>
</dbReference>
<dbReference type="NCBIfam" id="TIGR00121">
    <property type="entry name" value="birA_ligase"/>
    <property type="match status" value="1"/>
</dbReference>
<comment type="caution">
    <text evidence="5">The sequence shown here is derived from an EMBL/GenBank/DDBJ whole genome shotgun (WGS) entry which is preliminary data.</text>
</comment>
<evidence type="ECO:0000256" key="3">
    <source>
        <dbReference type="ARBA" id="ARBA00024227"/>
    </source>
</evidence>
<name>A0ABT0IY79_9MICO</name>
<dbReference type="Proteomes" id="UP001651050">
    <property type="component" value="Unassembled WGS sequence"/>
</dbReference>
<evidence type="ECO:0000256" key="1">
    <source>
        <dbReference type="ARBA" id="ARBA00022598"/>
    </source>
</evidence>
<dbReference type="InterPro" id="IPR004408">
    <property type="entry name" value="Biotin_CoA_COase_ligase"/>
</dbReference>
<dbReference type="EC" id="6.3.4.15" evidence="3"/>
<sequence length="297" mass="30036">MTSPRRAPLDVPALRRDLLTPSGPLARLDVLHVSASTNTELVDAAGRAPREWPAPAALVAEHQAAGRGRAGREWQTPPRAALTVSVLLRPRLAPARLGWLPLVAGLAVARAVTAAGVDGAALKWPNDVLLPAADDVPGLGPFRKVAGVLAEVVPDARDDATPAVVVGVGLNVDQAAAELPVPTATSLAFAGAVGADRGALLGVLVRELVGVVRRLEVADGDAVAAGLGREYAAASATLGTLVRAELAGGRGTVEGEAVRVAADGGLVVATPAGERTVTAGDVHHLRTTGSQPGHSPR</sequence>
<dbReference type="Gene3D" id="2.30.30.100">
    <property type="match status" value="1"/>
</dbReference>
<keyword evidence="2" id="KW-0092">Biotin</keyword>
<accession>A0ABT0IY79</accession>
<dbReference type="SUPFAM" id="SSF55681">
    <property type="entry name" value="Class II aaRS and biotin synthetases"/>
    <property type="match status" value="1"/>
</dbReference>
<dbReference type="Pfam" id="PF02237">
    <property type="entry name" value="BPL_C"/>
    <property type="match status" value="1"/>
</dbReference>
<dbReference type="CDD" id="cd16442">
    <property type="entry name" value="BPL"/>
    <property type="match status" value="1"/>
</dbReference>
<dbReference type="PROSITE" id="PS51733">
    <property type="entry name" value="BPL_LPL_CATALYTIC"/>
    <property type="match status" value="1"/>
</dbReference>
<organism evidence="5 6">
    <name type="scientific">Isoptericola peretonis</name>
    <dbReference type="NCBI Taxonomy" id="2918523"/>
    <lineage>
        <taxon>Bacteria</taxon>
        <taxon>Bacillati</taxon>
        <taxon>Actinomycetota</taxon>
        <taxon>Actinomycetes</taxon>
        <taxon>Micrococcales</taxon>
        <taxon>Promicromonosporaceae</taxon>
        <taxon>Isoptericola</taxon>
    </lineage>
</organism>
<dbReference type="InterPro" id="IPR045864">
    <property type="entry name" value="aa-tRNA-synth_II/BPL/LPL"/>
</dbReference>
<reference evidence="5 6" key="1">
    <citation type="submission" date="2022-02" db="EMBL/GenBank/DDBJ databases">
        <title>The car tank lid bacteriome: a reservoir of bacteria with potential in bioremediation of fuel.</title>
        <authorList>
            <person name="Vidal-Verdu A."/>
            <person name="Gomez-Martinez D."/>
            <person name="Latorre-Perez A."/>
            <person name="Pereto J."/>
            <person name="Porcar M."/>
        </authorList>
    </citation>
    <scope>NUCLEOTIDE SEQUENCE [LARGE SCALE GENOMIC DNA]</scope>
    <source>
        <strain evidence="5 6">4D.3</strain>
    </source>
</reference>
<dbReference type="EMBL" id="JALQCY010000001">
    <property type="protein sequence ID" value="MCK9792191.1"/>
    <property type="molecule type" value="Genomic_DNA"/>
</dbReference>
<dbReference type="InterPro" id="IPR003142">
    <property type="entry name" value="BPL_C"/>
</dbReference>
<feature type="domain" description="BPL/LPL catalytic" evidence="4">
    <location>
        <begin position="25"/>
        <end position="216"/>
    </location>
</feature>
<dbReference type="InterPro" id="IPR004143">
    <property type="entry name" value="BPL_LPL_catalytic"/>
</dbReference>
<keyword evidence="6" id="KW-1185">Reference proteome</keyword>
<evidence type="ECO:0000313" key="5">
    <source>
        <dbReference type="EMBL" id="MCK9792191.1"/>
    </source>
</evidence>
<protein>
    <recommendedName>
        <fullName evidence="3">biotin--[biotin carboxyl-carrier protein] ligase</fullName>
        <ecNumber evidence="3">6.3.4.15</ecNumber>
    </recommendedName>
</protein>
<evidence type="ECO:0000313" key="6">
    <source>
        <dbReference type="Proteomes" id="UP001651050"/>
    </source>
</evidence>
<gene>
    <name evidence="5" type="ORF">M1843_00335</name>
</gene>
<proteinExistence type="predicted"/>
<dbReference type="Gene3D" id="3.30.930.10">
    <property type="entry name" value="Bira Bifunctional Protein, Domain 2"/>
    <property type="match status" value="1"/>
</dbReference>
<dbReference type="Pfam" id="PF03099">
    <property type="entry name" value="BPL_LplA_LipB"/>
    <property type="match status" value="1"/>
</dbReference>
<evidence type="ECO:0000256" key="2">
    <source>
        <dbReference type="ARBA" id="ARBA00023267"/>
    </source>
</evidence>
<evidence type="ECO:0000259" key="4">
    <source>
        <dbReference type="PROSITE" id="PS51733"/>
    </source>
</evidence>
<dbReference type="RefSeq" id="WP_416342072.1">
    <property type="nucleotide sequence ID" value="NZ_JALQCY010000001.1"/>
</dbReference>